<dbReference type="Pfam" id="PF17784">
    <property type="entry name" value="Sulfotransfer_4"/>
    <property type="match status" value="1"/>
</dbReference>
<name>A0ABP1GBK8_9CHLO</name>
<dbReference type="InterPro" id="IPR040632">
    <property type="entry name" value="Sulfotransfer_4"/>
</dbReference>
<dbReference type="SUPFAM" id="SSF52540">
    <property type="entry name" value="P-loop containing nucleoside triphosphate hydrolases"/>
    <property type="match status" value="1"/>
</dbReference>
<proteinExistence type="predicted"/>
<comment type="caution">
    <text evidence="1">The sequence shown here is derived from an EMBL/GenBank/DDBJ whole genome shotgun (WGS) entry which is preliminary data.</text>
</comment>
<evidence type="ECO:0000313" key="2">
    <source>
        <dbReference type="Proteomes" id="UP001497392"/>
    </source>
</evidence>
<sequence>MALPENLEIIGAGWCRTGTSSLKVALDALGYDPCFHGRFIPYLPEFREDCHAYATGKSVKFDVLKHFGRYKAAVDIPAGLIPLVLDAYPEAKVILTVRDEEKWYRSVRDVIVQLYERLLKPFFWHTRLGRQYTAIIGWGLQYMFHGDLSRENCIQAFRQHTEDIRKRVPAEQLLLWKPQDGWEPLANFLGVPVPEEPFPPPQNEGSREMLMQMFRFIWRNPLASLGARVHHHEGPMLFDSI</sequence>
<reference evidence="1 2" key="1">
    <citation type="submission" date="2024-06" db="EMBL/GenBank/DDBJ databases">
        <authorList>
            <person name="Kraege A."/>
            <person name="Thomma B."/>
        </authorList>
    </citation>
    <scope>NUCLEOTIDE SEQUENCE [LARGE SCALE GENOMIC DNA]</scope>
</reference>
<protein>
    <submittedName>
        <fullName evidence="1">G12911 protein</fullName>
    </submittedName>
</protein>
<dbReference type="PANTHER" id="PTHR36978:SF4">
    <property type="entry name" value="P-LOOP CONTAINING NUCLEOSIDE TRIPHOSPHATE HYDROLASE PROTEIN"/>
    <property type="match status" value="1"/>
</dbReference>
<dbReference type="Gene3D" id="3.40.50.300">
    <property type="entry name" value="P-loop containing nucleotide triphosphate hydrolases"/>
    <property type="match status" value="1"/>
</dbReference>
<dbReference type="InterPro" id="IPR027417">
    <property type="entry name" value="P-loop_NTPase"/>
</dbReference>
<dbReference type="Proteomes" id="UP001497392">
    <property type="component" value="Unassembled WGS sequence"/>
</dbReference>
<evidence type="ECO:0000313" key="1">
    <source>
        <dbReference type="EMBL" id="CAL5229559.1"/>
    </source>
</evidence>
<accession>A0ABP1GBK8</accession>
<gene>
    <name evidence="1" type="primary">g12911</name>
    <name evidence="1" type="ORF">VP750_LOCUS11465</name>
</gene>
<dbReference type="EMBL" id="CAXHTA020000021">
    <property type="protein sequence ID" value="CAL5229559.1"/>
    <property type="molecule type" value="Genomic_DNA"/>
</dbReference>
<keyword evidence="2" id="KW-1185">Reference proteome</keyword>
<organism evidence="1 2">
    <name type="scientific">Coccomyxa viridis</name>
    <dbReference type="NCBI Taxonomy" id="1274662"/>
    <lineage>
        <taxon>Eukaryota</taxon>
        <taxon>Viridiplantae</taxon>
        <taxon>Chlorophyta</taxon>
        <taxon>core chlorophytes</taxon>
        <taxon>Trebouxiophyceae</taxon>
        <taxon>Trebouxiophyceae incertae sedis</taxon>
        <taxon>Coccomyxaceae</taxon>
        <taxon>Coccomyxa</taxon>
    </lineage>
</organism>
<dbReference type="PANTHER" id="PTHR36978">
    <property type="entry name" value="P-LOOP CONTAINING NUCLEOTIDE TRIPHOSPHATE HYDROLASE"/>
    <property type="match status" value="1"/>
</dbReference>